<dbReference type="EMBL" id="JARBDR010000018">
    <property type="protein sequence ID" value="KAJ8322281.1"/>
    <property type="molecule type" value="Genomic_DNA"/>
</dbReference>
<proteinExistence type="predicted"/>
<gene>
    <name evidence="1" type="ORF">KUTeg_000752</name>
</gene>
<comment type="caution">
    <text evidence="1">The sequence shown here is derived from an EMBL/GenBank/DDBJ whole genome shotgun (WGS) entry which is preliminary data.</text>
</comment>
<evidence type="ECO:0000313" key="2">
    <source>
        <dbReference type="Proteomes" id="UP001217089"/>
    </source>
</evidence>
<reference evidence="1 2" key="1">
    <citation type="submission" date="2022-12" db="EMBL/GenBank/DDBJ databases">
        <title>Chromosome-level genome of Tegillarca granosa.</title>
        <authorList>
            <person name="Kim J."/>
        </authorList>
    </citation>
    <scope>NUCLEOTIDE SEQUENCE [LARGE SCALE GENOMIC DNA]</scope>
    <source>
        <strain evidence="1">Teg-2019</strain>
        <tissue evidence="1">Adductor muscle</tissue>
    </source>
</reference>
<protein>
    <submittedName>
        <fullName evidence="1">Uncharacterized protein</fullName>
    </submittedName>
</protein>
<organism evidence="1 2">
    <name type="scientific">Tegillarca granosa</name>
    <name type="common">Malaysian cockle</name>
    <name type="synonym">Anadara granosa</name>
    <dbReference type="NCBI Taxonomy" id="220873"/>
    <lineage>
        <taxon>Eukaryota</taxon>
        <taxon>Metazoa</taxon>
        <taxon>Spiralia</taxon>
        <taxon>Lophotrochozoa</taxon>
        <taxon>Mollusca</taxon>
        <taxon>Bivalvia</taxon>
        <taxon>Autobranchia</taxon>
        <taxon>Pteriomorphia</taxon>
        <taxon>Arcoida</taxon>
        <taxon>Arcoidea</taxon>
        <taxon>Arcidae</taxon>
        <taxon>Tegillarca</taxon>
    </lineage>
</organism>
<name>A0ABQ9FYF1_TEGGR</name>
<accession>A0ABQ9FYF1</accession>
<sequence>MGFANLNIHAWHNNTMISLQTLLLYAVYRKCNSLFSFKETKLTSVPAVKPHRNDFYFEF</sequence>
<keyword evidence="2" id="KW-1185">Reference proteome</keyword>
<dbReference type="Proteomes" id="UP001217089">
    <property type="component" value="Unassembled WGS sequence"/>
</dbReference>
<evidence type="ECO:0000313" key="1">
    <source>
        <dbReference type="EMBL" id="KAJ8322281.1"/>
    </source>
</evidence>